<dbReference type="EMBL" id="VCIZ01000010">
    <property type="protein sequence ID" value="TSP11472.1"/>
    <property type="molecule type" value="Genomic_DNA"/>
</dbReference>
<name>A0ABY3EL11_9BURK</name>
<evidence type="ECO:0000313" key="2">
    <source>
        <dbReference type="Proteomes" id="UP000318943"/>
    </source>
</evidence>
<protein>
    <submittedName>
        <fullName evidence="1">Uncharacterized protein</fullName>
    </submittedName>
</protein>
<gene>
    <name evidence="1" type="ORF">FGG12_17705</name>
</gene>
<reference evidence="1 2" key="1">
    <citation type="submission" date="2019-05" db="EMBL/GenBank/DDBJ databases">
        <title>Whole genome sequence analysis of Cupriavidus campinensis S14E4C strain.</title>
        <authorList>
            <person name="Abbaszade G."/>
            <person name="Szabo A."/>
            <person name="Toumi M."/>
            <person name="Toth E."/>
        </authorList>
    </citation>
    <scope>NUCLEOTIDE SEQUENCE [LARGE SCALE GENOMIC DNA]</scope>
    <source>
        <strain evidence="1 2">S14E4C</strain>
    </source>
</reference>
<evidence type="ECO:0000313" key="1">
    <source>
        <dbReference type="EMBL" id="TSP11472.1"/>
    </source>
</evidence>
<accession>A0ABY3EL11</accession>
<comment type="caution">
    <text evidence="1">The sequence shown here is derived from an EMBL/GenBank/DDBJ whole genome shotgun (WGS) entry which is preliminary data.</text>
</comment>
<proteinExistence type="predicted"/>
<dbReference type="RefSeq" id="WP_144199600.1">
    <property type="nucleotide sequence ID" value="NZ_VCIZ01000010.1"/>
</dbReference>
<organism evidence="1 2">
    <name type="scientific">Cupriavidus campinensis</name>
    <dbReference type="NCBI Taxonomy" id="151783"/>
    <lineage>
        <taxon>Bacteria</taxon>
        <taxon>Pseudomonadati</taxon>
        <taxon>Pseudomonadota</taxon>
        <taxon>Betaproteobacteria</taxon>
        <taxon>Burkholderiales</taxon>
        <taxon>Burkholderiaceae</taxon>
        <taxon>Cupriavidus</taxon>
    </lineage>
</organism>
<keyword evidence="2" id="KW-1185">Reference proteome</keyword>
<dbReference type="Proteomes" id="UP000318943">
    <property type="component" value="Unassembled WGS sequence"/>
</dbReference>
<sequence length="131" mass="14532">MSDQILSVGELLRIAFLNGESICVKAFGKRHGVTRQSVHQAMKQFGGLIACKTLHNQKAVVFECTDLAAMQVFVPKPRRGSGRKVGSKNWQLKATDPIGRLMEVWGISRVDISLPYMRHHMAVADDEIEAA</sequence>